<sequence>MPVTAIQSLAEFREIIAEDKPVIIDFWATWCGPCRMVSPVLEKISNETEKVAFYKVDVDAHDDISQEVSIRAMPTFILFKNGAKVDELVGADQRALAKLVERATLL</sequence>
<dbReference type="SUPFAM" id="SSF52833">
    <property type="entry name" value="Thioredoxin-like"/>
    <property type="match status" value="1"/>
</dbReference>
<dbReference type="PANTHER" id="PTHR46115">
    <property type="entry name" value="THIOREDOXIN-LIKE PROTEIN 1"/>
    <property type="match status" value="1"/>
</dbReference>
<feature type="site" description="Contributes to redox potential value" evidence="4">
    <location>
        <position position="33"/>
    </location>
</feature>
<feature type="site" description="Contributes to redox potential value" evidence="4">
    <location>
        <position position="32"/>
    </location>
</feature>
<dbReference type="InterPro" id="IPR036249">
    <property type="entry name" value="Thioredoxin-like_sf"/>
</dbReference>
<keyword evidence="2 5" id="KW-1015">Disulfide bond</keyword>
<dbReference type="PRINTS" id="PR00421">
    <property type="entry name" value="THIOREDOXIN"/>
</dbReference>
<dbReference type="EMBL" id="KZ825175">
    <property type="protein sequence ID" value="PYI16021.1"/>
    <property type="molecule type" value="Genomic_DNA"/>
</dbReference>
<dbReference type="InterPro" id="IPR017937">
    <property type="entry name" value="Thioredoxin_CS"/>
</dbReference>
<dbReference type="STRING" id="1450538.A0A2V5GY32"/>
<evidence type="ECO:0000256" key="1">
    <source>
        <dbReference type="ARBA" id="ARBA00008987"/>
    </source>
</evidence>
<protein>
    <recommendedName>
        <fullName evidence="3">Thioredoxin</fullName>
    </recommendedName>
</protein>
<dbReference type="NCBIfam" id="TIGR01068">
    <property type="entry name" value="thioredoxin"/>
    <property type="match status" value="1"/>
</dbReference>
<dbReference type="Proteomes" id="UP000249829">
    <property type="component" value="Unassembled WGS sequence"/>
</dbReference>
<organism evidence="7 8">
    <name type="scientific">Aspergillus violaceofuscus (strain CBS 115571)</name>
    <dbReference type="NCBI Taxonomy" id="1450538"/>
    <lineage>
        <taxon>Eukaryota</taxon>
        <taxon>Fungi</taxon>
        <taxon>Dikarya</taxon>
        <taxon>Ascomycota</taxon>
        <taxon>Pezizomycotina</taxon>
        <taxon>Eurotiomycetes</taxon>
        <taxon>Eurotiomycetidae</taxon>
        <taxon>Eurotiales</taxon>
        <taxon>Aspergillaceae</taxon>
        <taxon>Aspergillus</taxon>
    </lineage>
</organism>
<dbReference type="InterPro" id="IPR005746">
    <property type="entry name" value="Thioredoxin"/>
</dbReference>
<keyword evidence="5" id="KW-0676">Redox-active center</keyword>
<feature type="site" description="Deprotonates C-terminal active site Cys" evidence="4">
    <location>
        <position position="25"/>
    </location>
</feature>
<dbReference type="Gene3D" id="3.40.30.10">
    <property type="entry name" value="Glutaredoxin"/>
    <property type="match status" value="1"/>
</dbReference>
<dbReference type="GO" id="GO:0015035">
    <property type="term" value="F:protein-disulfide reductase activity"/>
    <property type="evidence" value="ECO:0007669"/>
    <property type="project" value="InterPro"/>
</dbReference>
<evidence type="ECO:0000256" key="5">
    <source>
        <dbReference type="PIRSR" id="PIRSR000077-4"/>
    </source>
</evidence>
<gene>
    <name evidence="7" type="ORF">BO99DRAFT_445663</name>
</gene>
<accession>A0A2V5GY32</accession>
<keyword evidence="8" id="KW-1185">Reference proteome</keyword>
<dbReference type="PROSITE" id="PS51352">
    <property type="entry name" value="THIOREDOXIN_2"/>
    <property type="match status" value="1"/>
</dbReference>
<evidence type="ECO:0000256" key="3">
    <source>
        <dbReference type="PIRNR" id="PIRNR000077"/>
    </source>
</evidence>
<proteinExistence type="inferred from homology"/>
<reference evidence="7 8" key="1">
    <citation type="submission" date="2018-02" db="EMBL/GenBank/DDBJ databases">
        <title>The genomes of Aspergillus section Nigri reveals drivers in fungal speciation.</title>
        <authorList>
            <consortium name="DOE Joint Genome Institute"/>
            <person name="Vesth T.C."/>
            <person name="Nybo J."/>
            <person name="Theobald S."/>
            <person name="Brandl J."/>
            <person name="Frisvad J.C."/>
            <person name="Nielsen K.F."/>
            <person name="Lyhne E.K."/>
            <person name="Kogle M.E."/>
            <person name="Kuo A."/>
            <person name="Riley R."/>
            <person name="Clum A."/>
            <person name="Nolan M."/>
            <person name="Lipzen A."/>
            <person name="Salamov A."/>
            <person name="Henrissat B."/>
            <person name="Wiebenga A."/>
            <person name="De vries R.P."/>
            <person name="Grigoriev I.V."/>
            <person name="Mortensen U.H."/>
            <person name="Andersen M.R."/>
            <person name="Baker S.E."/>
        </authorList>
    </citation>
    <scope>NUCLEOTIDE SEQUENCE [LARGE SCALE GENOMIC DNA]</scope>
    <source>
        <strain evidence="7 8">CBS 115571</strain>
    </source>
</reference>
<evidence type="ECO:0000259" key="6">
    <source>
        <dbReference type="PROSITE" id="PS51352"/>
    </source>
</evidence>
<dbReference type="AlphaFoldDB" id="A0A2V5GY32"/>
<dbReference type="PIRSF" id="PIRSF000077">
    <property type="entry name" value="Thioredoxin"/>
    <property type="match status" value="1"/>
</dbReference>
<comment type="similarity">
    <text evidence="1 3">Belongs to the thioredoxin family.</text>
</comment>
<dbReference type="CDD" id="cd02947">
    <property type="entry name" value="TRX_family"/>
    <property type="match status" value="1"/>
</dbReference>
<dbReference type="InterPro" id="IPR013766">
    <property type="entry name" value="Thioredoxin_domain"/>
</dbReference>
<evidence type="ECO:0000313" key="8">
    <source>
        <dbReference type="Proteomes" id="UP000249829"/>
    </source>
</evidence>
<feature type="active site" description="Nucleophile" evidence="4">
    <location>
        <position position="34"/>
    </location>
</feature>
<dbReference type="FunFam" id="3.40.30.10:FF:000245">
    <property type="entry name" value="Thioredoxin"/>
    <property type="match status" value="1"/>
</dbReference>
<name>A0A2V5GY32_ASPV1</name>
<evidence type="ECO:0000313" key="7">
    <source>
        <dbReference type="EMBL" id="PYI16021.1"/>
    </source>
</evidence>
<dbReference type="PROSITE" id="PS00194">
    <property type="entry name" value="THIOREDOXIN_1"/>
    <property type="match status" value="1"/>
</dbReference>
<feature type="domain" description="Thioredoxin" evidence="6">
    <location>
        <begin position="1"/>
        <end position="105"/>
    </location>
</feature>
<feature type="active site" description="Nucleophile" evidence="4">
    <location>
        <position position="31"/>
    </location>
</feature>
<feature type="disulfide bond" description="Redox-active" evidence="5">
    <location>
        <begin position="31"/>
        <end position="34"/>
    </location>
</feature>
<evidence type="ECO:0000256" key="4">
    <source>
        <dbReference type="PIRSR" id="PIRSR000077-1"/>
    </source>
</evidence>
<evidence type="ECO:0000256" key="2">
    <source>
        <dbReference type="ARBA" id="ARBA00023157"/>
    </source>
</evidence>
<dbReference type="Pfam" id="PF00085">
    <property type="entry name" value="Thioredoxin"/>
    <property type="match status" value="1"/>
</dbReference>
<dbReference type="OMA" id="DFHALWC"/>